<keyword evidence="1" id="KW-0472">Membrane</keyword>
<keyword evidence="1" id="KW-0812">Transmembrane</keyword>
<dbReference type="Proteomes" id="UP000811609">
    <property type="component" value="Chromosome 12"/>
</dbReference>
<evidence type="ECO:0000256" key="1">
    <source>
        <dbReference type="SAM" id="Phobius"/>
    </source>
</evidence>
<dbReference type="AlphaFoldDB" id="A0A8T1NM01"/>
<reference evidence="2" key="1">
    <citation type="submission" date="2020-12" db="EMBL/GenBank/DDBJ databases">
        <title>WGS assembly of Carya illinoinensis cv. Pawnee.</title>
        <authorList>
            <person name="Platts A."/>
            <person name="Shu S."/>
            <person name="Wright S."/>
            <person name="Barry K."/>
            <person name="Edger P."/>
            <person name="Pires J.C."/>
            <person name="Schmutz J."/>
        </authorList>
    </citation>
    <scope>NUCLEOTIDE SEQUENCE</scope>
    <source>
        <tissue evidence="2">Leaf</tissue>
    </source>
</reference>
<proteinExistence type="predicted"/>
<feature type="transmembrane region" description="Helical" evidence="1">
    <location>
        <begin position="104"/>
        <end position="129"/>
    </location>
</feature>
<evidence type="ECO:0000313" key="3">
    <source>
        <dbReference type="Proteomes" id="UP000811609"/>
    </source>
</evidence>
<keyword evidence="3" id="KW-1185">Reference proteome</keyword>
<dbReference type="EMBL" id="CM031820">
    <property type="protein sequence ID" value="KAG6633036.1"/>
    <property type="molecule type" value="Genomic_DNA"/>
</dbReference>
<organism evidence="2 3">
    <name type="scientific">Carya illinoinensis</name>
    <name type="common">Pecan</name>
    <dbReference type="NCBI Taxonomy" id="32201"/>
    <lineage>
        <taxon>Eukaryota</taxon>
        <taxon>Viridiplantae</taxon>
        <taxon>Streptophyta</taxon>
        <taxon>Embryophyta</taxon>
        <taxon>Tracheophyta</taxon>
        <taxon>Spermatophyta</taxon>
        <taxon>Magnoliopsida</taxon>
        <taxon>eudicotyledons</taxon>
        <taxon>Gunneridae</taxon>
        <taxon>Pentapetalae</taxon>
        <taxon>rosids</taxon>
        <taxon>fabids</taxon>
        <taxon>Fagales</taxon>
        <taxon>Juglandaceae</taxon>
        <taxon>Carya</taxon>
    </lineage>
</organism>
<protein>
    <submittedName>
        <fullName evidence="2">Uncharacterized protein</fullName>
    </submittedName>
</protein>
<comment type="caution">
    <text evidence="2">The sequence shown here is derived from an EMBL/GenBank/DDBJ whole genome shotgun (WGS) entry which is preliminary data.</text>
</comment>
<evidence type="ECO:0000313" key="2">
    <source>
        <dbReference type="EMBL" id="KAG6633036.1"/>
    </source>
</evidence>
<keyword evidence="1" id="KW-1133">Transmembrane helix</keyword>
<sequence>MRSSSSNRTCVNVGTIRHFDHETTSFVAYVDVLISPIVTCLISCFSEVLKFGLVIILHGIQNASLTLILEFSCDAFQGAVRRGRPKAVAFDGIDKAPEEKKRGITIATVGILFLNLIHAFCFWFCYAIPS</sequence>
<gene>
    <name evidence="2" type="ORF">CIPAW_12G020500</name>
</gene>
<name>A0A8T1NM01_CARIL</name>
<accession>A0A8T1NM01</accession>